<evidence type="ECO:0000313" key="1">
    <source>
        <dbReference type="EMBL" id="CAH0731400.1"/>
    </source>
</evidence>
<dbReference type="EMBL" id="OV170229">
    <property type="protein sequence ID" value="CAH0731400.1"/>
    <property type="molecule type" value="Genomic_DNA"/>
</dbReference>
<evidence type="ECO:0000313" key="2">
    <source>
        <dbReference type="Proteomes" id="UP000838878"/>
    </source>
</evidence>
<keyword evidence="2" id="KW-1185">Reference proteome</keyword>
<protein>
    <submittedName>
        <fullName evidence="1">Uncharacterized protein</fullName>
    </submittedName>
</protein>
<dbReference type="Proteomes" id="UP000838878">
    <property type="component" value="Chromosome 9"/>
</dbReference>
<gene>
    <name evidence="1" type="ORF">BINO364_LOCUS16279</name>
</gene>
<reference evidence="1" key="1">
    <citation type="submission" date="2021-12" db="EMBL/GenBank/DDBJ databases">
        <authorList>
            <person name="Martin H S."/>
        </authorList>
    </citation>
    <scope>NUCLEOTIDE SEQUENCE</scope>
</reference>
<feature type="non-terminal residue" evidence="1">
    <location>
        <position position="76"/>
    </location>
</feature>
<dbReference type="AlphaFoldDB" id="A0A8J9YLU1"/>
<organism evidence="1 2">
    <name type="scientific">Brenthis ino</name>
    <name type="common">lesser marbled fritillary</name>
    <dbReference type="NCBI Taxonomy" id="405034"/>
    <lineage>
        <taxon>Eukaryota</taxon>
        <taxon>Metazoa</taxon>
        <taxon>Ecdysozoa</taxon>
        <taxon>Arthropoda</taxon>
        <taxon>Hexapoda</taxon>
        <taxon>Insecta</taxon>
        <taxon>Pterygota</taxon>
        <taxon>Neoptera</taxon>
        <taxon>Endopterygota</taxon>
        <taxon>Lepidoptera</taxon>
        <taxon>Glossata</taxon>
        <taxon>Ditrysia</taxon>
        <taxon>Papilionoidea</taxon>
        <taxon>Nymphalidae</taxon>
        <taxon>Heliconiinae</taxon>
        <taxon>Argynnini</taxon>
        <taxon>Brenthis</taxon>
    </lineage>
</organism>
<sequence length="76" mass="8871">MAARTDWLLTQTYPNAVLLTVKLPMFHDPEVVTKPLQTAISTSHCYESRTLRLRRQRHCHRLQRDQSQSTAMQYGS</sequence>
<accession>A0A8J9YLU1</accession>
<name>A0A8J9YLU1_9NEOP</name>
<proteinExistence type="predicted"/>